<dbReference type="SUPFAM" id="SSF88713">
    <property type="entry name" value="Glycoside hydrolase/deacetylase"/>
    <property type="match status" value="1"/>
</dbReference>
<evidence type="ECO:0000313" key="2">
    <source>
        <dbReference type="Proteomes" id="UP001589585"/>
    </source>
</evidence>
<dbReference type="PANTHER" id="PTHR30292">
    <property type="entry name" value="UNCHARACTERIZED PROTEIN YBGL-RELATED"/>
    <property type="match status" value="1"/>
</dbReference>
<dbReference type="Pfam" id="PF03746">
    <property type="entry name" value="LamB_YcsF"/>
    <property type="match status" value="1"/>
</dbReference>
<dbReference type="Gene3D" id="3.20.20.370">
    <property type="entry name" value="Glycoside hydrolase/deacetylase"/>
    <property type="match status" value="1"/>
</dbReference>
<sequence>MKKYRIDINVDVGEGIGNEHQLMPYVSSCNIACGGHSGDEKTMRAVIKFAKAHGVKIGAHPSFPDKENFGRQAMDMSCVSLFTSLKNQIKDLLAVLKEEHAVLHHIKPHGALYNKAAVDKRTAVVLVEVVKSLRMPVKLFVPYGSVIEKVALNNGLDITYEGFADRNYNSDLTLVSRKEDEALICDGEKVFEHVYRMLATGKLKTINGDEIDIKAETFCVHGDTPNAVLVLQHLYTRLQEKGIQIH</sequence>
<reference evidence="1 2" key="1">
    <citation type="submission" date="2024-09" db="EMBL/GenBank/DDBJ databases">
        <authorList>
            <person name="Sun Q."/>
            <person name="Mori K."/>
        </authorList>
    </citation>
    <scope>NUCLEOTIDE SEQUENCE [LARGE SCALE GENOMIC DNA]</scope>
    <source>
        <strain evidence="1 2">CECT 8622</strain>
    </source>
</reference>
<keyword evidence="2" id="KW-1185">Reference proteome</keyword>
<evidence type="ECO:0000313" key="1">
    <source>
        <dbReference type="EMBL" id="MFB9056552.1"/>
    </source>
</evidence>
<dbReference type="EC" id="3.5.2.9" evidence="1"/>
<protein>
    <submittedName>
        <fullName evidence="1">5-oxoprolinase subunit PxpA</fullName>
        <ecNumber evidence="1">3.5.2.9</ecNumber>
    </submittedName>
</protein>
<dbReference type="PANTHER" id="PTHR30292:SF0">
    <property type="entry name" value="5-OXOPROLINASE SUBUNIT A"/>
    <property type="match status" value="1"/>
</dbReference>
<dbReference type="NCBIfam" id="NF003814">
    <property type="entry name" value="PRK05406.1-3"/>
    <property type="match status" value="1"/>
</dbReference>
<dbReference type="EMBL" id="JBHMFC010000022">
    <property type="protein sequence ID" value="MFB9056552.1"/>
    <property type="molecule type" value="Genomic_DNA"/>
</dbReference>
<accession>A0ABV5FAS2</accession>
<organism evidence="1 2">
    <name type="scientific">Mariniflexile ostreae</name>
    <dbReference type="NCBI Taxonomy" id="1520892"/>
    <lineage>
        <taxon>Bacteria</taxon>
        <taxon>Pseudomonadati</taxon>
        <taxon>Bacteroidota</taxon>
        <taxon>Flavobacteriia</taxon>
        <taxon>Flavobacteriales</taxon>
        <taxon>Flavobacteriaceae</taxon>
        <taxon>Mariniflexile</taxon>
    </lineage>
</organism>
<comment type="caution">
    <text evidence="1">The sequence shown here is derived from an EMBL/GenBank/DDBJ whole genome shotgun (WGS) entry which is preliminary data.</text>
</comment>
<keyword evidence="1" id="KW-0378">Hydrolase</keyword>
<gene>
    <name evidence="1" type="primary">pxpA</name>
    <name evidence="1" type="ORF">ACFFU9_07310</name>
</gene>
<dbReference type="GO" id="GO:0017168">
    <property type="term" value="F:5-oxoprolinase (ATP-hydrolyzing) activity"/>
    <property type="evidence" value="ECO:0007669"/>
    <property type="project" value="UniProtKB-EC"/>
</dbReference>
<dbReference type="InterPro" id="IPR011330">
    <property type="entry name" value="Glyco_hydro/deAcase_b/a-brl"/>
</dbReference>
<dbReference type="InterPro" id="IPR005501">
    <property type="entry name" value="LamB/YcsF/PxpA-like"/>
</dbReference>
<dbReference type="Proteomes" id="UP001589585">
    <property type="component" value="Unassembled WGS sequence"/>
</dbReference>
<name>A0ABV5FAS2_9FLAO</name>
<dbReference type="CDD" id="cd10801">
    <property type="entry name" value="LamB_YcsF_like_1"/>
    <property type="match status" value="1"/>
</dbReference>
<proteinExistence type="predicted"/>
<dbReference type="NCBIfam" id="NF003816">
    <property type="entry name" value="PRK05406.1-5"/>
    <property type="match status" value="1"/>
</dbReference>
<dbReference type="RefSeq" id="WP_379860742.1">
    <property type="nucleotide sequence ID" value="NZ_JBHMFC010000022.1"/>
</dbReference>